<keyword evidence="1" id="KW-0472">Membrane</keyword>
<feature type="transmembrane region" description="Helical" evidence="1">
    <location>
        <begin position="95"/>
        <end position="112"/>
    </location>
</feature>
<evidence type="ECO:0000256" key="1">
    <source>
        <dbReference type="SAM" id="Phobius"/>
    </source>
</evidence>
<reference evidence="2" key="2">
    <citation type="submission" date="2020-05" db="UniProtKB">
        <authorList>
            <consortium name="EnsemblMetazoa"/>
        </authorList>
    </citation>
    <scope>IDENTIFICATION</scope>
    <source>
        <strain evidence="2">FAR1</strain>
    </source>
</reference>
<name>A0A182QDK6_9DIPT</name>
<dbReference type="EnsemblMetazoa" id="AFAF008028-RA">
    <property type="protein sequence ID" value="AFAF008028-PA"/>
    <property type="gene ID" value="AFAF008028"/>
</dbReference>
<keyword evidence="3" id="KW-1185">Reference proteome</keyword>
<dbReference type="EMBL" id="AXCN02001514">
    <property type="status" value="NOT_ANNOTATED_CDS"/>
    <property type="molecule type" value="Genomic_DNA"/>
</dbReference>
<accession>A0A182QDK6</accession>
<dbReference type="VEuPathDB" id="VectorBase:AFAF008028"/>
<dbReference type="Proteomes" id="UP000075886">
    <property type="component" value="Unassembled WGS sequence"/>
</dbReference>
<dbReference type="EMBL" id="AXCN02001513">
    <property type="status" value="NOT_ANNOTATED_CDS"/>
    <property type="molecule type" value="Genomic_DNA"/>
</dbReference>
<keyword evidence="1" id="KW-1133">Transmembrane helix</keyword>
<organism evidence="2 3">
    <name type="scientific">Anopheles farauti</name>
    <dbReference type="NCBI Taxonomy" id="69004"/>
    <lineage>
        <taxon>Eukaryota</taxon>
        <taxon>Metazoa</taxon>
        <taxon>Ecdysozoa</taxon>
        <taxon>Arthropoda</taxon>
        <taxon>Hexapoda</taxon>
        <taxon>Insecta</taxon>
        <taxon>Pterygota</taxon>
        <taxon>Neoptera</taxon>
        <taxon>Endopterygota</taxon>
        <taxon>Diptera</taxon>
        <taxon>Nematocera</taxon>
        <taxon>Culicoidea</taxon>
        <taxon>Culicidae</taxon>
        <taxon>Anophelinae</taxon>
        <taxon>Anopheles</taxon>
    </lineage>
</organism>
<evidence type="ECO:0000313" key="3">
    <source>
        <dbReference type="Proteomes" id="UP000075886"/>
    </source>
</evidence>
<reference evidence="3" key="1">
    <citation type="submission" date="2014-01" db="EMBL/GenBank/DDBJ databases">
        <title>The Genome Sequence of Anopheles farauti FAR1 (V2).</title>
        <authorList>
            <consortium name="The Broad Institute Genomics Platform"/>
            <person name="Neafsey D.E."/>
            <person name="Besansky N."/>
            <person name="Howell P."/>
            <person name="Walton C."/>
            <person name="Young S.K."/>
            <person name="Zeng Q."/>
            <person name="Gargeya S."/>
            <person name="Fitzgerald M."/>
            <person name="Haas B."/>
            <person name="Abouelleil A."/>
            <person name="Allen A.W."/>
            <person name="Alvarado L."/>
            <person name="Arachchi H.M."/>
            <person name="Berlin A.M."/>
            <person name="Chapman S.B."/>
            <person name="Gainer-Dewar J."/>
            <person name="Goldberg J."/>
            <person name="Griggs A."/>
            <person name="Gujja S."/>
            <person name="Hansen M."/>
            <person name="Howarth C."/>
            <person name="Imamovic A."/>
            <person name="Ireland A."/>
            <person name="Larimer J."/>
            <person name="McCowan C."/>
            <person name="Murphy C."/>
            <person name="Pearson M."/>
            <person name="Poon T.W."/>
            <person name="Priest M."/>
            <person name="Roberts A."/>
            <person name="Saif S."/>
            <person name="Shea T."/>
            <person name="Sisk P."/>
            <person name="Sykes S."/>
            <person name="Wortman J."/>
            <person name="Nusbaum C."/>
            <person name="Birren B."/>
        </authorList>
    </citation>
    <scope>NUCLEOTIDE SEQUENCE [LARGE SCALE GENOMIC DNA]</scope>
    <source>
        <strain evidence="3">FAR1</strain>
    </source>
</reference>
<dbReference type="AlphaFoldDB" id="A0A182QDK6"/>
<evidence type="ECO:0000313" key="2">
    <source>
        <dbReference type="EnsemblMetazoa" id="AFAF008028-PA"/>
    </source>
</evidence>
<protein>
    <submittedName>
        <fullName evidence="2">Uncharacterized protein</fullName>
    </submittedName>
</protein>
<proteinExistence type="predicted"/>
<keyword evidence="1" id="KW-0812">Transmembrane</keyword>
<sequence length="134" mass="15349">MHFKVNEAESDMRMNLLRCRANPLHSHRAQNVSLVALTHCPRGKWWYGYGHFTSQVTATVAVVARMRFDNRWTAPPYLHSHIACSADHNRIRHHLYVCLFMVLFGKFLLLIASKSAIMVGLTAHVVCFRCTKGV</sequence>